<dbReference type="GO" id="GO:0070043">
    <property type="term" value="F:rRNA (guanine-N7-)-methyltransferase activity"/>
    <property type="evidence" value="ECO:0007669"/>
    <property type="project" value="UniProtKB-UniRule"/>
</dbReference>
<dbReference type="EMBL" id="CBXI010000034">
    <property type="protein sequence ID" value="CDL91849.1"/>
    <property type="molecule type" value="Genomic_DNA"/>
</dbReference>
<keyword evidence="3 6" id="KW-0489">Methyltransferase</keyword>
<dbReference type="RefSeq" id="WP_017895887.1">
    <property type="nucleotide sequence ID" value="NZ_CBXI010000034.1"/>
</dbReference>
<keyword evidence="4 6" id="KW-0808">Transferase</keyword>
<dbReference type="Pfam" id="PF02527">
    <property type="entry name" value="GidB"/>
    <property type="match status" value="1"/>
</dbReference>
<evidence type="ECO:0000256" key="5">
    <source>
        <dbReference type="ARBA" id="ARBA00022691"/>
    </source>
</evidence>
<dbReference type="FunFam" id="3.40.50.150:FF:000041">
    <property type="entry name" value="Ribosomal RNA small subunit methyltransferase G"/>
    <property type="match status" value="1"/>
</dbReference>
<dbReference type="GeneID" id="29419157"/>
<feature type="binding site" evidence="6">
    <location>
        <position position="148"/>
    </location>
    <ligand>
        <name>S-adenosyl-L-methionine</name>
        <dbReference type="ChEBI" id="CHEBI:59789"/>
    </ligand>
</feature>
<dbReference type="AlphaFoldDB" id="W6N8R0"/>
<evidence type="ECO:0000256" key="2">
    <source>
        <dbReference type="ARBA" id="ARBA00022552"/>
    </source>
</evidence>
<dbReference type="OrthoDB" id="9808773at2"/>
<dbReference type="InterPro" id="IPR003682">
    <property type="entry name" value="rRNA_ssu_MeTfrase_G"/>
</dbReference>
<evidence type="ECO:0000313" key="8">
    <source>
        <dbReference type="Proteomes" id="UP000019482"/>
    </source>
</evidence>
<feature type="binding site" evidence="6">
    <location>
        <position position="78"/>
    </location>
    <ligand>
        <name>S-adenosyl-L-methionine</name>
        <dbReference type="ChEBI" id="CHEBI:59789"/>
    </ligand>
</feature>
<keyword evidence="5 6" id="KW-0949">S-adenosyl-L-methionine</keyword>
<dbReference type="SUPFAM" id="SSF53335">
    <property type="entry name" value="S-adenosyl-L-methionine-dependent methyltransferases"/>
    <property type="match status" value="1"/>
</dbReference>
<dbReference type="PANTHER" id="PTHR31760">
    <property type="entry name" value="S-ADENOSYL-L-METHIONINE-DEPENDENT METHYLTRANSFERASES SUPERFAMILY PROTEIN"/>
    <property type="match status" value="1"/>
</dbReference>
<dbReference type="GO" id="GO:0005829">
    <property type="term" value="C:cytosol"/>
    <property type="evidence" value="ECO:0007669"/>
    <property type="project" value="TreeGrafter"/>
</dbReference>
<dbReference type="InterPro" id="IPR029063">
    <property type="entry name" value="SAM-dependent_MTases_sf"/>
</dbReference>
<evidence type="ECO:0000256" key="1">
    <source>
        <dbReference type="ARBA" id="ARBA00022490"/>
    </source>
</evidence>
<dbReference type="Proteomes" id="UP000019482">
    <property type="component" value="Unassembled WGS sequence"/>
</dbReference>
<keyword evidence="2 6" id="KW-0698">rRNA processing</keyword>
<gene>
    <name evidence="6" type="primary">rsmG</name>
    <name evidence="7" type="ORF">CTDIVETGP_1919</name>
</gene>
<dbReference type="EC" id="2.1.1.-" evidence="6"/>
<proteinExistence type="inferred from homology"/>
<dbReference type="NCBIfam" id="TIGR00138">
    <property type="entry name" value="rsmG_gidB"/>
    <property type="match status" value="1"/>
</dbReference>
<name>W6N8R0_CLOTY</name>
<keyword evidence="8" id="KW-1185">Reference proteome</keyword>
<dbReference type="Gene3D" id="3.40.50.150">
    <property type="entry name" value="Vaccinia Virus protein VP39"/>
    <property type="match status" value="1"/>
</dbReference>
<evidence type="ECO:0000256" key="3">
    <source>
        <dbReference type="ARBA" id="ARBA00022603"/>
    </source>
</evidence>
<evidence type="ECO:0000256" key="4">
    <source>
        <dbReference type="ARBA" id="ARBA00022679"/>
    </source>
</evidence>
<dbReference type="HAMAP" id="MF_00074">
    <property type="entry name" value="16SrRNA_methyltr_G"/>
    <property type="match status" value="1"/>
</dbReference>
<sequence>MDYFEIMRSACLDSGVDFDEKKYKDFLEYKNLIQVWNKKINLTAIVEDDAIIKKHFIDCIKIFKFSPIKDSHNFIDIGSGAGFPGIPMGIIRPDINGLLLDSLNKRIKFLDEVIDKLNLKNIQTIHGRAEDICRKNEYRESFDVSVSRAVANLTVLSEFCLPYVKIGGYFIAMKGPSLKEEINESKHAIDILGGHIEDIIKVDMENSELNHNLVIIKKINSTPKLYPRKAGTVSKKPLK</sequence>
<evidence type="ECO:0000313" key="7">
    <source>
        <dbReference type="EMBL" id="CDL91849.1"/>
    </source>
</evidence>
<comment type="function">
    <text evidence="6">Specifically methylates the N7 position of a guanine in 16S rRNA.</text>
</comment>
<accession>W6N8R0</accession>
<keyword evidence="1 6" id="KW-0963">Cytoplasm</keyword>
<feature type="binding site" evidence="6">
    <location>
        <position position="83"/>
    </location>
    <ligand>
        <name>S-adenosyl-L-methionine</name>
        <dbReference type="ChEBI" id="CHEBI:59789"/>
    </ligand>
</feature>
<comment type="similarity">
    <text evidence="6">Belongs to the methyltransferase superfamily. RNA methyltransferase RsmG family.</text>
</comment>
<evidence type="ECO:0000256" key="6">
    <source>
        <dbReference type="HAMAP-Rule" id="MF_00074"/>
    </source>
</evidence>
<protein>
    <recommendedName>
        <fullName evidence="6">Ribosomal RNA small subunit methyltransferase G</fullName>
        <ecNumber evidence="6">2.1.1.-</ecNumber>
    </recommendedName>
    <alternativeName>
        <fullName evidence="6">16S rRNA 7-methylguanosine methyltransferase</fullName>
        <shortName evidence="6">16S rRNA m7G methyltransferase</shortName>
    </alternativeName>
</protein>
<feature type="binding site" evidence="6">
    <location>
        <begin position="129"/>
        <end position="130"/>
    </location>
    <ligand>
        <name>S-adenosyl-L-methionine</name>
        <dbReference type="ChEBI" id="CHEBI:59789"/>
    </ligand>
</feature>
<reference evidence="7 8" key="1">
    <citation type="journal article" date="2015" name="Genome Announc.">
        <title>Draft Genome Sequence of Clostridium tyrobutyricum Strain DIVETGP, Isolated from Cow's Milk for Grana Padano Production.</title>
        <authorList>
            <person name="Soggiu A."/>
            <person name="Piras C."/>
            <person name="Gaiarsa S."/>
            <person name="Sassera D."/>
            <person name="Roncada P."/>
            <person name="Bendixen E."/>
            <person name="Brasca M."/>
            <person name="Bonizzi L."/>
        </authorList>
    </citation>
    <scope>NUCLEOTIDE SEQUENCE [LARGE SCALE GENOMIC DNA]</scope>
    <source>
        <strain evidence="7 8">DIVETGP</strain>
    </source>
</reference>
<organism evidence="7 8">
    <name type="scientific">Clostridium tyrobutyricum DIVETGP</name>
    <dbReference type="NCBI Taxonomy" id="1408889"/>
    <lineage>
        <taxon>Bacteria</taxon>
        <taxon>Bacillati</taxon>
        <taxon>Bacillota</taxon>
        <taxon>Clostridia</taxon>
        <taxon>Eubacteriales</taxon>
        <taxon>Clostridiaceae</taxon>
        <taxon>Clostridium</taxon>
    </lineage>
</organism>
<dbReference type="PANTHER" id="PTHR31760:SF0">
    <property type="entry name" value="S-ADENOSYL-L-METHIONINE-DEPENDENT METHYLTRANSFERASES SUPERFAMILY PROTEIN"/>
    <property type="match status" value="1"/>
</dbReference>
<comment type="caution">
    <text evidence="6">Lacks conserved residue(s) required for the propagation of feature annotation.</text>
</comment>
<comment type="caution">
    <text evidence="7">The sequence shown here is derived from an EMBL/GenBank/DDBJ whole genome shotgun (WGS) entry which is preliminary data.</text>
</comment>
<dbReference type="PIRSF" id="PIRSF003078">
    <property type="entry name" value="GidB"/>
    <property type="match status" value="1"/>
</dbReference>
<comment type="subcellular location">
    <subcellularLocation>
        <location evidence="6">Cytoplasm</location>
    </subcellularLocation>
</comment>